<protein>
    <submittedName>
        <fullName evidence="1">Uncharacterized protein</fullName>
    </submittedName>
</protein>
<dbReference type="InterPro" id="IPR029063">
    <property type="entry name" value="SAM-dependent_MTases_sf"/>
</dbReference>
<dbReference type="InterPro" id="IPR036259">
    <property type="entry name" value="MFS_trans_sf"/>
</dbReference>
<dbReference type="GO" id="GO:0001510">
    <property type="term" value="P:RNA methylation"/>
    <property type="evidence" value="ECO:0007669"/>
    <property type="project" value="InterPro"/>
</dbReference>
<dbReference type="Proteomes" id="UP001058974">
    <property type="component" value="Chromosome 5"/>
</dbReference>
<dbReference type="Gene3D" id="3.40.50.150">
    <property type="entry name" value="Vaccinia Virus protein VP39"/>
    <property type="match status" value="1"/>
</dbReference>
<dbReference type="Gene3D" id="1.20.1250.20">
    <property type="entry name" value="MFS general substrate transporter like domains"/>
    <property type="match status" value="1"/>
</dbReference>
<evidence type="ECO:0000313" key="2">
    <source>
        <dbReference type="Proteomes" id="UP001058974"/>
    </source>
</evidence>
<evidence type="ECO:0000313" key="1">
    <source>
        <dbReference type="EMBL" id="KAI5405518.1"/>
    </source>
</evidence>
<name>A0A9D5AES4_PEA</name>
<reference evidence="1 2" key="1">
    <citation type="journal article" date="2022" name="Nat. Genet.">
        <title>Improved pea reference genome and pan-genome highlight genomic features and evolutionary characteristics.</title>
        <authorList>
            <person name="Yang T."/>
            <person name="Liu R."/>
            <person name="Luo Y."/>
            <person name="Hu S."/>
            <person name="Wang D."/>
            <person name="Wang C."/>
            <person name="Pandey M.K."/>
            <person name="Ge S."/>
            <person name="Xu Q."/>
            <person name="Li N."/>
            <person name="Li G."/>
            <person name="Huang Y."/>
            <person name="Saxena R.K."/>
            <person name="Ji Y."/>
            <person name="Li M."/>
            <person name="Yan X."/>
            <person name="He Y."/>
            <person name="Liu Y."/>
            <person name="Wang X."/>
            <person name="Xiang C."/>
            <person name="Varshney R.K."/>
            <person name="Ding H."/>
            <person name="Gao S."/>
            <person name="Zong X."/>
        </authorList>
    </citation>
    <scope>NUCLEOTIDE SEQUENCE [LARGE SCALE GENOMIC DNA]</scope>
    <source>
        <strain evidence="1 2">cv. Zhongwan 6</strain>
    </source>
</reference>
<sequence length="301" mass="33545">MDGNEEDSSSQVIEVYKHGEKCINSCTGDGSVDFYGKPALKARTGGWRSASLLLVNQGLIALAFSGVEANLVMYIGLPTQTQMADSVVNPEVLNLDNSFIRKRVSEQVTSSFVDMESKKQKIDESLGVSGSDLCVETANHHKVQIPTVGSQYEKDKRFSPYNLGECLASLVYLIQLENDFARALQAIALEGDEEDAIRPLPWYPENLAWHSNFSRMQLRKNQSLKEFHEFLKLENEIGNITRQEAVSMVPPLFLDVHSNHIVLDMCAAELSNIKPTIINLIPHWKHMPLTQAIDPACLAIT</sequence>
<comment type="caution">
    <text evidence="1">The sequence shown here is derived from an EMBL/GenBank/DDBJ whole genome shotgun (WGS) entry which is preliminary data.</text>
</comment>
<dbReference type="Gramene" id="Psat05G0234400-T1">
    <property type="protein sequence ID" value="KAI5405518.1"/>
    <property type="gene ID" value="KIW84_052344"/>
</dbReference>
<gene>
    <name evidence="1" type="ORF">KIW84_052344</name>
</gene>
<dbReference type="InterPro" id="IPR023267">
    <property type="entry name" value="RCMT"/>
</dbReference>
<dbReference type="EMBL" id="JAMSHJ010000005">
    <property type="protein sequence ID" value="KAI5405518.1"/>
    <property type="molecule type" value="Genomic_DNA"/>
</dbReference>
<dbReference type="AlphaFoldDB" id="A0A9D5AES4"/>
<accession>A0A9D5AES4</accession>
<dbReference type="PANTHER" id="PTHR22808:SF25">
    <property type="entry name" value="TRNA (CYTOSINE(34)-C(5))-METHYLTRANSFERASE-RELATED"/>
    <property type="match status" value="1"/>
</dbReference>
<dbReference type="GO" id="GO:0008173">
    <property type="term" value="F:RNA methyltransferase activity"/>
    <property type="evidence" value="ECO:0007669"/>
    <property type="project" value="InterPro"/>
</dbReference>
<organism evidence="1 2">
    <name type="scientific">Pisum sativum</name>
    <name type="common">Garden pea</name>
    <name type="synonym">Lathyrus oleraceus</name>
    <dbReference type="NCBI Taxonomy" id="3888"/>
    <lineage>
        <taxon>Eukaryota</taxon>
        <taxon>Viridiplantae</taxon>
        <taxon>Streptophyta</taxon>
        <taxon>Embryophyta</taxon>
        <taxon>Tracheophyta</taxon>
        <taxon>Spermatophyta</taxon>
        <taxon>Magnoliopsida</taxon>
        <taxon>eudicotyledons</taxon>
        <taxon>Gunneridae</taxon>
        <taxon>Pentapetalae</taxon>
        <taxon>rosids</taxon>
        <taxon>fabids</taxon>
        <taxon>Fabales</taxon>
        <taxon>Fabaceae</taxon>
        <taxon>Papilionoideae</taxon>
        <taxon>50 kb inversion clade</taxon>
        <taxon>NPAAA clade</taxon>
        <taxon>Hologalegina</taxon>
        <taxon>IRL clade</taxon>
        <taxon>Fabeae</taxon>
        <taxon>Lathyrus</taxon>
    </lineage>
</organism>
<dbReference type="PANTHER" id="PTHR22808">
    <property type="entry name" value="NCL1 YEAST -RELATED NOL1/NOP2/FMU SUN DOMAIN-CONTAINING"/>
    <property type="match status" value="1"/>
</dbReference>
<proteinExistence type="predicted"/>
<keyword evidence="2" id="KW-1185">Reference proteome</keyword>